<organism evidence="1 2">
    <name type="scientific">Catharanthus roseus</name>
    <name type="common">Madagascar periwinkle</name>
    <name type="synonym">Vinca rosea</name>
    <dbReference type="NCBI Taxonomy" id="4058"/>
    <lineage>
        <taxon>Eukaryota</taxon>
        <taxon>Viridiplantae</taxon>
        <taxon>Streptophyta</taxon>
        <taxon>Embryophyta</taxon>
        <taxon>Tracheophyta</taxon>
        <taxon>Spermatophyta</taxon>
        <taxon>Magnoliopsida</taxon>
        <taxon>eudicotyledons</taxon>
        <taxon>Gunneridae</taxon>
        <taxon>Pentapetalae</taxon>
        <taxon>asterids</taxon>
        <taxon>lamiids</taxon>
        <taxon>Gentianales</taxon>
        <taxon>Apocynaceae</taxon>
        <taxon>Rauvolfioideae</taxon>
        <taxon>Vinceae</taxon>
        <taxon>Catharanthinae</taxon>
        <taxon>Catharanthus</taxon>
    </lineage>
</organism>
<protein>
    <submittedName>
        <fullName evidence="1">Uncharacterized protein</fullName>
    </submittedName>
</protein>
<evidence type="ECO:0000313" key="1">
    <source>
        <dbReference type="EMBL" id="KAI5670577.1"/>
    </source>
</evidence>
<dbReference type="Proteomes" id="UP001060085">
    <property type="component" value="Linkage Group LG03"/>
</dbReference>
<evidence type="ECO:0000313" key="2">
    <source>
        <dbReference type="Proteomes" id="UP001060085"/>
    </source>
</evidence>
<dbReference type="EMBL" id="CM044703">
    <property type="protein sequence ID" value="KAI5670577.1"/>
    <property type="molecule type" value="Genomic_DNA"/>
</dbReference>
<sequence>MKISKTQILRVSWTPARLGSRLGREPNELGEFGFSVRDEEQPRSALSVKNNVNPSVNRWPQETALNLSLSKAPFFYPAATRTVTQRLTGTNQRRTSPEGHLAGRVEPGPPGIKGLPAQLPLLMRPTWMYSSLGFK</sequence>
<keyword evidence="2" id="KW-1185">Reference proteome</keyword>
<name>A0ACC0BD68_CATRO</name>
<accession>A0ACC0BD68</accession>
<reference evidence="2" key="1">
    <citation type="journal article" date="2023" name="Nat. Plants">
        <title>Single-cell RNA sequencing provides a high-resolution roadmap for understanding the multicellular compartmentation of specialized metabolism.</title>
        <authorList>
            <person name="Sun S."/>
            <person name="Shen X."/>
            <person name="Li Y."/>
            <person name="Li Y."/>
            <person name="Wang S."/>
            <person name="Li R."/>
            <person name="Zhang H."/>
            <person name="Shen G."/>
            <person name="Guo B."/>
            <person name="Wei J."/>
            <person name="Xu J."/>
            <person name="St-Pierre B."/>
            <person name="Chen S."/>
            <person name="Sun C."/>
        </authorList>
    </citation>
    <scope>NUCLEOTIDE SEQUENCE [LARGE SCALE GENOMIC DNA]</scope>
</reference>
<proteinExistence type="predicted"/>
<comment type="caution">
    <text evidence="1">The sequence shown here is derived from an EMBL/GenBank/DDBJ whole genome shotgun (WGS) entry which is preliminary data.</text>
</comment>
<gene>
    <name evidence="1" type="ORF">M9H77_10941</name>
</gene>